<accession>A0ABR7L3U7</accession>
<proteinExistence type="predicted"/>
<keyword evidence="2" id="KW-1185">Reference proteome</keyword>
<dbReference type="PANTHER" id="PTHR35526:SF3">
    <property type="entry name" value="ANTI-SIGMA-F FACTOR RSBW"/>
    <property type="match status" value="1"/>
</dbReference>
<dbReference type="GO" id="GO:0005524">
    <property type="term" value="F:ATP binding"/>
    <property type="evidence" value="ECO:0007669"/>
    <property type="project" value="UniProtKB-KW"/>
</dbReference>
<dbReference type="Proteomes" id="UP000734823">
    <property type="component" value="Unassembled WGS sequence"/>
</dbReference>
<keyword evidence="1" id="KW-0067">ATP-binding</keyword>
<evidence type="ECO:0000313" key="2">
    <source>
        <dbReference type="Proteomes" id="UP000734823"/>
    </source>
</evidence>
<comment type="caution">
    <text evidence="1">The sequence shown here is derived from an EMBL/GenBank/DDBJ whole genome shotgun (WGS) entry which is preliminary data.</text>
</comment>
<protein>
    <submittedName>
        <fullName evidence="1">ATP-binding protein</fullName>
    </submittedName>
</protein>
<dbReference type="Gene3D" id="3.30.565.10">
    <property type="entry name" value="Histidine kinase-like ATPase, C-terminal domain"/>
    <property type="match status" value="1"/>
</dbReference>
<reference evidence="1 2" key="1">
    <citation type="submission" date="2020-06" db="EMBL/GenBank/DDBJ databases">
        <title>Actinokineospora xiongansis sp. nov., isolated from soil of Baiyangdian.</title>
        <authorList>
            <person name="Zhang X."/>
        </authorList>
    </citation>
    <scope>NUCLEOTIDE SEQUENCE [LARGE SCALE GENOMIC DNA]</scope>
    <source>
        <strain evidence="1 2">HBU206404</strain>
    </source>
</reference>
<dbReference type="PANTHER" id="PTHR35526">
    <property type="entry name" value="ANTI-SIGMA-F FACTOR RSBW-RELATED"/>
    <property type="match status" value="1"/>
</dbReference>
<organism evidence="1 2">
    <name type="scientific">Actinokineospora xionganensis</name>
    <dbReference type="NCBI Taxonomy" id="2684470"/>
    <lineage>
        <taxon>Bacteria</taxon>
        <taxon>Bacillati</taxon>
        <taxon>Actinomycetota</taxon>
        <taxon>Actinomycetes</taxon>
        <taxon>Pseudonocardiales</taxon>
        <taxon>Pseudonocardiaceae</taxon>
        <taxon>Actinokineospora</taxon>
    </lineage>
</organism>
<dbReference type="InterPro" id="IPR050267">
    <property type="entry name" value="Anti-sigma-factor_SerPK"/>
</dbReference>
<name>A0ABR7L3U7_9PSEU</name>
<gene>
    <name evidence="1" type="ORF">GPZ80_09255</name>
</gene>
<keyword evidence="1" id="KW-0547">Nucleotide-binding</keyword>
<dbReference type="RefSeq" id="WP_187219877.1">
    <property type="nucleotide sequence ID" value="NZ_JABVED010000004.1"/>
</dbReference>
<dbReference type="InterPro" id="IPR036890">
    <property type="entry name" value="HATPase_C_sf"/>
</dbReference>
<sequence length="158" mass="17784">MSAASLVYGYVRSSIDRPETRLREEPRFSASLDLVALPTAVNVARMFISDTLNRWHALCVEDHMEAVAAELVTLAVEATKPDDGTSWNDLTELNPITLRMFGYQRHIVFEVTDVHPEALRRPENLQQDSGLHLVDALANRWGSSMEPRGRVIWAELAV</sequence>
<dbReference type="CDD" id="cd16936">
    <property type="entry name" value="HATPase_RsbW-like"/>
    <property type="match status" value="1"/>
</dbReference>
<evidence type="ECO:0000313" key="1">
    <source>
        <dbReference type="EMBL" id="MBC6447355.1"/>
    </source>
</evidence>
<dbReference type="EMBL" id="JABVED010000004">
    <property type="protein sequence ID" value="MBC6447355.1"/>
    <property type="molecule type" value="Genomic_DNA"/>
</dbReference>